<dbReference type="AlphaFoldDB" id="A0ABD1Y814"/>
<accession>A0ABD1Y814</accession>
<sequence length="84" mass="9154">MIQFSHLLSADLGDERHSQRRKGALRCYLTVGLESAEILGKGKLPREGNSRGTLTDCRRAVCAQRSAGFCLPIRTVLDGVPSLV</sequence>
<name>A0ABD1Y814_9MARC</name>
<keyword evidence="2" id="KW-1185">Reference proteome</keyword>
<dbReference type="EMBL" id="JBHFFA010000006">
    <property type="protein sequence ID" value="KAL2621514.1"/>
    <property type="molecule type" value="Genomic_DNA"/>
</dbReference>
<gene>
    <name evidence="1" type="ORF">R1flu_001719</name>
</gene>
<reference evidence="1 2" key="1">
    <citation type="submission" date="2024-09" db="EMBL/GenBank/DDBJ databases">
        <title>Chromosome-scale assembly of Riccia fluitans.</title>
        <authorList>
            <person name="Paukszto L."/>
            <person name="Sawicki J."/>
            <person name="Karawczyk K."/>
            <person name="Piernik-Szablinska J."/>
            <person name="Szczecinska M."/>
            <person name="Mazdziarz M."/>
        </authorList>
    </citation>
    <scope>NUCLEOTIDE SEQUENCE [LARGE SCALE GENOMIC DNA]</scope>
    <source>
        <strain evidence="1">Rf_01</strain>
        <tissue evidence="1">Aerial parts of the thallus</tissue>
    </source>
</reference>
<proteinExistence type="predicted"/>
<comment type="caution">
    <text evidence="1">The sequence shown here is derived from an EMBL/GenBank/DDBJ whole genome shotgun (WGS) entry which is preliminary data.</text>
</comment>
<dbReference type="Proteomes" id="UP001605036">
    <property type="component" value="Unassembled WGS sequence"/>
</dbReference>
<protein>
    <submittedName>
        <fullName evidence="1">Uncharacterized protein</fullName>
    </submittedName>
</protein>
<organism evidence="1 2">
    <name type="scientific">Riccia fluitans</name>
    <dbReference type="NCBI Taxonomy" id="41844"/>
    <lineage>
        <taxon>Eukaryota</taxon>
        <taxon>Viridiplantae</taxon>
        <taxon>Streptophyta</taxon>
        <taxon>Embryophyta</taxon>
        <taxon>Marchantiophyta</taxon>
        <taxon>Marchantiopsida</taxon>
        <taxon>Marchantiidae</taxon>
        <taxon>Marchantiales</taxon>
        <taxon>Ricciaceae</taxon>
        <taxon>Riccia</taxon>
    </lineage>
</organism>
<evidence type="ECO:0000313" key="1">
    <source>
        <dbReference type="EMBL" id="KAL2621514.1"/>
    </source>
</evidence>
<evidence type="ECO:0000313" key="2">
    <source>
        <dbReference type="Proteomes" id="UP001605036"/>
    </source>
</evidence>